<keyword evidence="3" id="KW-1185">Reference proteome</keyword>
<dbReference type="Proteomes" id="UP001221328">
    <property type="component" value="Unassembled WGS sequence"/>
</dbReference>
<dbReference type="GO" id="GO:0016787">
    <property type="term" value="F:hydrolase activity"/>
    <property type="evidence" value="ECO:0007669"/>
    <property type="project" value="UniProtKB-KW"/>
</dbReference>
<feature type="domain" description="AB hydrolase-1" evidence="1">
    <location>
        <begin position="57"/>
        <end position="186"/>
    </location>
</feature>
<comment type="caution">
    <text evidence="2">The sequence shown here is derived from an EMBL/GenBank/DDBJ whole genome shotgun (WGS) entry which is preliminary data.</text>
</comment>
<organism evidence="2 3">
    <name type="scientific">Streptomyces gilvifuscus</name>
    <dbReference type="NCBI Taxonomy" id="1550617"/>
    <lineage>
        <taxon>Bacteria</taxon>
        <taxon>Bacillati</taxon>
        <taxon>Actinomycetota</taxon>
        <taxon>Actinomycetes</taxon>
        <taxon>Kitasatosporales</taxon>
        <taxon>Streptomycetaceae</taxon>
        <taxon>Streptomyces</taxon>
    </lineage>
</organism>
<evidence type="ECO:0000259" key="1">
    <source>
        <dbReference type="Pfam" id="PF12697"/>
    </source>
</evidence>
<keyword evidence="2" id="KW-0378">Hydrolase</keyword>
<name>A0ABT5G676_9ACTN</name>
<reference evidence="2 3" key="1">
    <citation type="journal article" date="2015" name="Int. J. Syst. Evol. Microbiol.">
        <title>Streptomyces gilvifuscus sp. nov., an actinomycete that produces antibacterial compounds isolated from soil.</title>
        <authorList>
            <person name="Nguyen T.M."/>
            <person name="Kim J."/>
        </authorList>
    </citation>
    <scope>NUCLEOTIDE SEQUENCE [LARGE SCALE GENOMIC DNA]</scope>
    <source>
        <strain evidence="2 3">T113</strain>
    </source>
</reference>
<proteinExistence type="predicted"/>
<dbReference type="InterPro" id="IPR000073">
    <property type="entry name" value="AB_hydrolase_1"/>
</dbReference>
<dbReference type="Pfam" id="PF12697">
    <property type="entry name" value="Abhydrolase_6"/>
    <property type="match status" value="1"/>
</dbReference>
<dbReference type="Gene3D" id="3.40.50.1820">
    <property type="entry name" value="alpha/beta hydrolase"/>
    <property type="match status" value="1"/>
</dbReference>
<gene>
    <name evidence="2" type="ORF">PO587_38025</name>
</gene>
<accession>A0ABT5G676</accession>
<dbReference type="InterPro" id="IPR029058">
    <property type="entry name" value="AB_hydrolase_fold"/>
</dbReference>
<evidence type="ECO:0000313" key="2">
    <source>
        <dbReference type="EMBL" id="MDC2960243.1"/>
    </source>
</evidence>
<dbReference type="SUPFAM" id="SSF53474">
    <property type="entry name" value="alpha/beta-Hydrolases"/>
    <property type="match status" value="1"/>
</dbReference>
<sequence>MVVRPSACCRGVVGAVVCGVCGRQRRCGCGRCAEEDARAGRVLWRMPGIPAASAPSPGGPSPQVPADIGSWLDSWPVPFPSREAAAQFLGGGPVGEGWAAGLEERDGAWWPRFDRDVMVDSLAENARRSYWDEWARITCPTLAVLGQSSIIAPEECDRMLQQRPATVAMSLPGAGHDLHLEQPDILLKALQCFLRDTTEPRAVQQT</sequence>
<dbReference type="EMBL" id="JAQOSK010000021">
    <property type="protein sequence ID" value="MDC2960243.1"/>
    <property type="molecule type" value="Genomic_DNA"/>
</dbReference>
<dbReference type="RefSeq" id="WP_272178416.1">
    <property type="nucleotide sequence ID" value="NZ_JAQOSK010000021.1"/>
</dbReference>
<protein>
    <submittedName>
        <fullName evidence="2">Alpha/beta hydrolase</fullName>
    </submittedName>
</protein>
<evidence type="ECO:0000313" key="3">
    <source>
        <dbReference type="Proteomes" id="UP001221328"/>
    </source>
</evidence>